<gene>
    <name evidence="3" type="ORF">JF50_25465</name>
</gene>
<accession>A0A0C1QJ74</accession>
<comment type="caution">
    <text evidence="3">The sequence shown here is derived from an EMBL/GenBank/DDBJ whole genome shotgun (WGS) entry which is preliminary data.</text>
</comment>
<proteinExistence type="inferred from homology"/>
<dbReference type="Gene3D" id="3.10.129.10">
    <property type="entry name" value="Hotdog Thioesterase"/>
    <property type="match status" value="1"/>
</dbReference>
<keyword evidence="2" id="KW-0378">Hydrolase</keyword>
<evidence type="ECO:0000256" key="1">
    <source>
        <dbReference type="ARBA" id="ARBA00005953"/>
    </source>
</evidence>
<name>A0A0C1QJ74_9GAMM</name>
<dbReference type="GO" id="GO:0047617">
    <property type="term" value="F:fatty acyl-CoA hydrolase activity"/>
    <property type="evidence" value="ECO:0007669"/>
    <property type="project" value="TreeGrafter"/>
</dbReference>
<dbReference type="SUPFAM" id="SSF54637">
    <property type="entry name" value="Thioesterase/thiol ester dehydrase-isomerase"/>
    <property type="match status" value="1"/>
</dbReference>
<dbReference type="CDD" id="cd00586">
    <property type="entry name" value="4HBT"/>
    <property type="match status" value="1"/>
</dbReference>
<dbReference type="Proteomes" id="UP000031327">
    <property type="component" value="Unassembled WGS sequence"/>
</dbReference>
<dbReference type="InterPro" id="IPR050563">
    <property type="entry name" value="4-hydroxybenzoyl-CoA_TE"/>
</dbReference>
<evidence type="ECO:0000256" key="2">
    <source>
        <dbReference type="ARBA" id="ARBA00022801"/>
    </source>
</evidence>
<dbReference type="Pfam" id="PF13279">
    <property type="entry name" value="4HBT_2"/>
    <property type="match status" value="1"/>
</dbReference>
<dbReference type="AlphaFoldDB" id="A0A0C1QJ74"/>
<organism evidence="3 4">
    <name type="scientific">Pseudoalteromonas luteoviolacea</name>
    <dbReference type="NCBI Taxonomy" id="43657"/>
    <lineage>
        <taxon>Bacteria</taxon>
        <taxon>Pseudomonadati</taxon>
        <taxon>Pseudomonadota</taxon>
        <taxon>Gammaproteobacteria</taxon>
        <taxon>Alteromonadales</taxon>
        <taxon>Pseudoalteromonadaceae</taxon>
        <taxon>Pseudoalteromonas</taxon>
    </lineage>
</organism>
<dbReference type="PANTHER" id="PTHR31793:SF40">
    <property type="entry name" value="ACYL-COA THIOESTER HYDROLASE, YBGC_YBAW FAMILY"/>
    <property type="match status" value="1"/>
</dbReference>
<dbReference type="PIRSF" id="PIRSF003230">
    <property type="entry name" value="YbgC"/>
    <property type="match status" value="1"/>
</dbReference>
<evidence type="ECO:0000313" key="3">
    <source>
        <dbReference type="EMBL" id="KID55152.1"/>
    </source>
</evidence>
<dbReference type="OrthoDB" id="9799036at2"/>
<comment type="similarity">
    <text evidence="1">Belongs to the 4-hydroxybenzoyl-CoA thioesterase family.</text>
</comment>
<protein>
    <submittedName>
        <fullName evidence="3">Thioesterase</fullName>
    </submittedName>
</protein>
<dbReference type="InterPro" id="IPR029069">
    <property type="entry name" value="HotDog_dom_sf"/>
</dbReference>
<reference evidence="3 4" key="1">
    <citation type="submission" date="2014-12" db="EMBL/GenBank/DDBJ databases">
        <title>Draft Genome Sequence of Pseudoalteromonas luteoviolacea HI1.</title>
        <authorList>
            <person name="Asahina A.Y."/>
            <person name="Hadfield M.G."/>
        </authorList>
    </citation>
    <scope>NUCLEOTIDE SEQUENCE [LARGE SCALE GENOMIC DNA]</scope>
    <source>
        <strain evidence="3 4">HI1</strain>
    </source>
</reference>
<dbReference type="PANTHER" id="PTHR31793">
    <property type="entry name" value="4-HYDROXYBENZOYL-COA THIOESTERASE FAMILY MEMBER"/>
    <property type="match status" value="1"/>
</dbReference>
<dbReference type="EMBL" id="JWIC01000010">
    <property type="protein sequence ID" value="KID55152.1"/>
    <property type="molecule type" value="Genomic_DNA"/>
</dbReference>
<dbReference type="InterPro" id="IPR006684">
    <property type="entry name" value="YbgC/YbaW"/>
</dbReference>
<dbReference type="RefSeq" id="WP_039612042.1">
    <property type="nucleotide sequence ID" value="NZ_JWIC01000010.1"/>
</dbReference>
<evidence type="ECO:0000313" key="4">
    <source>
        <dbReference type="Proteomes" id="UP000031327"/>
    </source>
</evidence>
<sequence>MQEFFEKFAVNTKINVVWGEMDALGHVNNVSYFRYFETARIDFLKQTGLLSILSEPSHSPVLRDTYAQYKRPVTFPDTLYIGSYITDIKEDRFTMRYEAFSESQQAVCTTGYATVVMFNMKTGKKAAIPEDMLAILKQYEMESKVAE</sequence>